<gene>
    <name evidence="2" type="ORF">OTI717_LOCUS41352</name>
</gene>
<evidence type="ECO:0000313" key="2">
    <source>
        <dbReference type="EMBL" id="CAF4279017.1"/>
    </source>
</evidence>
<feature type="transmembrane region" description="Helical" evidence="1">
    <location>
        <begin position="72"/>
        <end position="94"/>
    </location>
</feature>
<accession>A0A820GG93</accession>
<comment type="caution">
    <text evidence="2">The sequence shown here is derived from an EMBL/GenBank/DDBJ whole genome shotgun (WGS) entry which is preliminary data.</text>
</comment>
<feature type="non-terminal residue" evidence="2">
    <location>
        <position position="96"/>
    </location>
</feature>
<sequence>MRTSTEVVPVSQGFSPIRSQYSFIDERQVQPIQQGKYQAWKTDTSQEPFISTSTIIETKSGSFKKYVTTKCIMSFLIGFIICGVPLAVMSALYAQK</sequence>
<reference evidence="2" key="1">
    <citation type="submission" date="2021-02" db="EMBL/GenBank/DDBJ databases">
        <authorList>
            <person name="Nowell W R."/>
        </authorList>
    </citation>
    <scope>NUCLEOTIDE SEQUENCE</scope>
</reference>
<protein>
    <submittedName>
        <fullName evidence="2">Uncharacterized protein</fullName>
    </submittedName>
</protein>
<dbReference type="Proteomes" id="UP000663823">
    <property type="component" value="Unassembled WGS sequence"/>
</dbReference>
<keyword evidence="1" id="KW-1133">Transmembrane helix</keyword>
<keyword evidence="1" id="KW-0472">Membrane</keyword>
<dbReference type="EMBL" id="CAJOAX010040367">
    <property type="protein sequence ID" value="CAF4279017.1"/>
    <property type="molecule type" value="Genomic_DNA"/>
</dbReference>
<name>A0A820GG93_9BILA</name>
<organism evidence="2 3">
    <name type="scientific">Rotaria sordida</name>
    <dbReference type="NCBI Taxonomy" id="392033"/>
    <lineage>
        <taxon>Eukaryota</taxon>
        <taxon>Metazoa</taxon>
        <taxon>Spiralia</taxon>
        <taxon>Gnathifera</taxon>
        <taxon>Rotifera</taxon>
        <taxon>Eurotatoria</taxon>
        <taxon>Bdelloidea</taxon>
        <taxon>Philodinida</taxon>
        <taxon>Philodinidae</taxon>
        <taxon>Rotaria</taxon>
    </lineage>
</organism>
<evidence type="ECO:0000313" key="3">
    <source>
        <dbReference type="Proteomes" id="UP000663823"/>
    </source>
</evidence>
<proteinExistence type="predicted"/>
<dbReference type="AlphaFoldDB" id="A0A820GG93"/>
<evidence type="ECO:0000256" key="1">
    <source>
        <dbReference type="SAM" id="Phobius"/>
    </source>
</evidence>
<keyword evidence="1" id="KW-0812">Transmembrane</keyword>